<proteinExistence type="predicted"/>
<gene>
    <name evidence="2" type="ORF">GX355_10430</name>
</gene>
<dbReference type="InterPro" id="IPR001296">
    <property type="entry name" value="Glyco_trans_1"/>
</dbReference>
<dbReference type="PANTHER" id="PTHR12526:SF630">
    <property type="entry name" value="GLYCOSYLTRANSFERASE"/>
    <property type="match status" value="1"/>
</dbReference>
<dbReference type="Proteomes" id="UP000541058">
    <property type="component" value="Unassembled WGS sequence"/>
</dbReference>
<keyword evidence="2" id="KW-0808">Transferase</keyword>
<dbReference type="Gene3D" id="3.40.50.2000">
    <property type="entry name" value="Glycogen Phosphorylase B"/>
    <property type="match status" value="2"/>
</dbReference>
<dbReference type="GO" id="GO:0016757">
    <property type="term" value="F:glycosyltransferase activity"/>
    <property type="evidence" value="ECO:0007669"/>
    <property type="project" value="InterPro"/>
</dbReference>
<accession>A0A7X8H0W3</accession>
<organism evidence="2 3">
    <name type="scientific">Globicatella sulfidifaciens</name>
    <dbReference type="NCBI Taxonomy" id="136093"/>
    <lineage>
        <taxon>Bacteria</taxon>
        <taxon>Bacillati</taxon>
        <taxon>Bacillota</taxon>
        <taxon>Bacilli</taxon>
        <taxon>Lactobacillales</taxon>
        <taxon>Aerococcaceae</taxon>
        <taxon>Globicatella</taxon>
    </lineage>
</organism>
<evidence type="ECO:0000313" key="3">
    <source>
        <dbReference type="Proteomes" id="UP000541058"/>
    </source>
</evidence>
<feature type="domain" description="Glycosyl transferase family 1" evidence="1">
    <location>
        <begin position="328"/>
        <end position="487"/>
    </location>
</feature>
<evidence type="ECO:0000259" key="1">
    <source>
        <dbReference type="Pfam" id="PF00534"/>
    </source>
</evidence>
<dbReference type="AlphaFoldDB" id="A0A7X8H0W3"/>
<reference evidence="2 3" key="1">
    <citation type="journal article" date="2020" name="Biotechnol. Biofuels">
        <title>New insights from the biogas microbiome by comprehensive genome-resolved metagenomics of nearly 1600 species originating from multiple anaerobic digesters.</title>
        <authorList>
            <person name="Campanaro S."/>
            <person name="Treu L."/>
            <person name="Rodriguez-R L.M."/>
            <person name="Kovalovszki A."/>
            <person name="Ziels R.M."/>
            <person name="Maus I."/>
            <person name="Zhu X."/>
            <person name="Kougias P.G."/>
            <person name="Basile A."/>
            <person name="Luo G."/>
            <person name="Schluter A."/>
            <person name="Konstantinidis K.T."/>
            <person name="Angelidaki I."/>
        </authorList>
    </citation>
    <scope>NUCLEOTIDE SEQUENCE [LARGE SCALE GENOMIC DNA]</scope>
    <source>
        <strain evidence="2">AS23ysBPME_34</strain>
    </source>
</reference>
<evidence type="ECO:0000313" key="2">
    <source>
        <dbReference type="EMBL" id="NLJ19259.1"/>
    </source>
</evidence>
<dbReference type="Pfam" id="PF00534">
    <property type="entry name" value="Glycos_transf_1"/>
    <property type="match status" value="1"/>
</dbReference>
<dbReference type="EMBL" id="JAAYSM010000377">
    <property type="protein sequence ID" value="NLJ19259.1"/>
    <property type="molecule type" value="Genomic_DNA"/>
</dbReference>
<dbReference type="RefSeq" id="WP_276649680.1">
    <property type="nucleotide sequence ID" value="NZ_JAAYSM010000377.1"/>
</dbReference>
<name>A0A7X8H0W3_9LACT</name>
<protein>
    <submittedName>
        <fullName evidence="2">Glycosyltransferase</fullName>
    </submittedName>
</protein>
<dbReference type="PANTHER" id="PTHR12526">
    <property type="entry name" value="GLYCOSYLTRANSFERASE"/>
    <property type="match status" value="1"/>
</dbReference>
<sequence length="832" mass="97737">MKFSESEFIFFVHKIEEVFGGLTKSMLDRAKILNEAYGGINLKIISFSHHPDFKANAERLYTDYKLPTHIKIMNLYQSLEPKNPKEQSIQSWDKNDEEYIVEKVADKDAYRYYKNGLYIKYKSFEKLNNKLKFIDFFNESRQRVKREDYDLNGNIRRVIYFDTLFNVPKQELYYTENGHCFLSKWFKFSDKVNSIDRIVLFDENAQINKIFYSDLALEKYWINKIINMNKKTFLITDARPMDDLAISIDKSDNLYKIFVKHSIHLREPYNYDSILRSGNRAVLQNLDEVDAVVLLTNAQKKDLELRYGKRHNLYVIPHAYQGKILKPQKKDNKKIISIGRYHKDKQLDHLIKAFKKIVNEIPDAKLEFFGFGVERSNMEKQVEELGLQSNVKINDSTSNPYQEFANAAVSVLTSKYEGFGLVLLESLANGTPVISYNIKYGPSDIITHNETGVLVEPGNIDELAVKLIDLLKDQDKLAKMSSLARKRIDKFSQVEFAKKWSNLLSNIVNQRNLNKDNKNAQFHLHDIYWMSNQNMEFLLSGILYGQDQGDNIINAEKRYFWKFRNKESKAHFFIEAEANIIDNNKLKFKNIVSLKELVMNHRFQSGTWELLLTTTYDQYSLDNFVQIDASNIHHRNLEQVNFKIFDKYMCKFNSNRKGNIEFEINPINSKKNNNLHSFIYLEAYQDSWTDSEKAIYNYKGEIQINSNKSNFNLDQSIVFRRMKRLSDNKVIYNNILWQKIIDNKLIFEDTIDFSSDIFLQGLRNQEWQMNLVLENNGQVYEIPLNQSIITNKSIINLSSYVKKGLKIKPSFSENTGDLTFIVQKTRKTILGF</sequence>
<comment type="caution">
    <text evidence="2">The sequence shown here is derived from an EMBL/GenBank/DDBJ whole genome shotgun (WGS) entry which is preliminary data.</text>
</comment>
<dbReference type="SUPFAM" id="SSF53756">
    <property type="entry name" value="UDP-Glycosyltransferase/glycogen phosphorylase"/>
    <property type="match status" value="1"/>
</dbReference>